<dbReference type="PANTHER" id="PTHR45953:SF1">
    <property type="entry name" value="IDURONATE 2-SULFATASE"/>
    <property type="match status" value="1"/>
</dbReference>
<dbReference type="Proteomes" id="UP001196509">
    <property type="component" value="Unassembled WGS sequence"/>
</dbReference>
<organism evidence="5 6">
    <name type="scientific">Flavimaribacter sediminis</name>
    <dbReference type="NCBI Taxonomy" id="2865987"/>
    <lineage>
        <taxon>Bacteria</taxon>
        <taxon>Pseudomonadati</taxon>
        <taxon>Pseudomonadota</taxon>
        <taxon>Alphaproteobacteria</taxon>
        <taxon>Hyphomicrobiales</taxon>
        <taxon>Rhizobiaceae</taxon>
        <taxon>Flavimaribacter</taxon>
    </lineage>
</organism>
<keyword evidence="6" id="KW-1185">Reference proteome</keyword>
<evidence type="ECO:0000259" key="4">
    <source>
        <dbReference type="Pfam" id="PF00884"/>
    </source>
</evidence>
<dbReference type="SUPFAM" id="SSF53649">
    <property type="entry name" value="Alkaline phosphatase-like"/>
    <property type="match status" value="1"/>
</dbReference>
<reference evidence="5" key="1">
    <citation type="submission" date="2021-08" db="EMBL/GenBank/DDBJ databases">
        <title>Hoeflea bacterium WL0058 sp. nov., isolated from the sediment.</title>
        <authorList>
            <person name="Wang L."/>
            <person name="Zhang D."/>
        </authorList>
    </citation>
    <scope>NUCLEOTIDE SEQUENCE</scope>
    <source>
        <strain evidence="5">WL0058</strain>
    </source>
</reference>
<dbReference type="GO" id="GO:0046872">
    <property type="term" value="F:metal ion binding"/>
    <property type="evidence" value="ECO:0007669"/>
    <property type="project" value="UniProtKB-KW"/>
</dbReference>
<dbReference type="AlphaFoldDB" id="A0AAE2ZUK1"/>
<dbReference type="Gene3D" id="3.40.720.10">
    <property type="entry name" value="Alkaline Phosphatase, subunit A"/>
    <property type="match status" value="1"/>
</dbReference>
<evidence type="ECO:0000313" key="5">
    <source>
        <dbReference type="EMBL" id="MBW8639902.1"/>
    </source>
</evidence>
<feature type="domain" description="Sulfatase N-terminal" evidence="4">
    <location>
        <begin position="5"/>
        <end position="370"/>
    </location>
</feature>
<dbReference type="RefSeq" id="WP_220230639.1">
    <property type="nucleotide sequence ID" value="NZ_JAICBX010000005.1"/>
</dbReference>
<dbReference type="GO" id="GO:0008484">
    <property type="term" value="F:sulfuric ester hydrolase activity"/>
    <property type="evidence" value="ECO:0007669"/>
    <property type="project" value="TreeGrafter"/>
</dbReference>
<protein>
    <submittedName>
        <fullName evidence="5">Sulfatase-like hydrolase/transferase</fullName>
    </submittedName>
</protein>
<evidence type="ECO:0000256" key="2">
    <source>
        <dbReference type="ARBA" id="ARBA00022723"/>
    </source>
</evidence>
<sequence>MSDRPNILIVCTDQQRTDTLGCYGNDQVSTPHIDSLAQESALFENAFVQSPICSPSRGSFMTGRYPRTTGLRQNGQIMPPDEKPVSKLLADEGYLAGLVGKFHFGPGDPAIAKTTEPRIDDGFSEFNWAQSPMDMWGMNSDYTRFLKARGLHYETTPHDRSPWVLNGMPEDATEAAWCGTRTCEFIEKHASGDAPWFYVANIYAPHHPFDPPPSFMERWLDRLDEVPLPASTEDDLDAKTHYQRVDSDGAYGQVKSFIGGYGRNEMRDIDHRMVKAAYWAMCEHVDQQMGRILKALDDTGQRDNTIIVFMSDHGEMMGDHNIYLKGPYFYDAGIRVPFMIRYPGRIPPGRYRELLELVHLAPTLMDAAGATPYAGMQGRSLLDWLSGDETAKKGDDSVYCEYYNAMPYHVDPTAQLTMLRTETHKIVVDHSHDDGELYDLVADPQEINNLWRDPASLSLKADMLTKLTHRMAFTVDPLPPRLSEW</sequence>
<dbReference type="InterPro" id="IPR017850">
    <property type="entry name" value="Alkaline_phosphatase_core_sf"/>
</dbReference>
<evidence type="ECO:0000313" key="6">
    <source>
        <dbReference type="Proteomes" id="UP001196509"/>
    </source>
</evidence>
<accession>A0AAE2ZUK1</accession>
<gene>
    <name evidence="5" type="ORF">K1W69_22090</name>
</gene>
<keyword evidence="2" id="KW-0479">Metal-binding</keyword>
<dbReference type="Pfam" id="PF00884">
    <property type="entry name" value="Sulfatase"/>
    <property type="match status" value="1"/>
</dbReference>
<dbReference type="InterPro" id="IPR024607">
    <property type="entry name" value="Sulfatase_CS"/>
</dbReference>
<evidence type="ECO:0000256" key="1">
    <source>
        <dbReference type="ARBA" id="ARBA00008779"/>
    </source>
</evidence>
<evidence type="ECO:0000256" key="3">
    <source>
        <dbReference type="ARBA" id="ARBA00022801"/>
    </source>
</evidence>
<dbReference type="InterPro" id="IPR000917">
    <property type="entry name" value="Sulfatase_N"/>
</dbReference>
<comment type="caution">
    <text evidence="5">The sequence shown here is derived from an EMBL/GenBank/DDBJ whole genome shotgun (WGS) entry which is preliminary data.</text>
</comment>
<comment type="similarity">
    <text evidence="1">Belongs to the sulfatase family.</text>
</comment>
<dbReference type="EMBL" id="JAICBX010000005">
    <property type="protein sequence ID" value="MBW8639902.1"/>
    <property type="molecule type" value="Genomic_DNA"/>
</dbReference>
<dbReference type="PROSITE" id="PS00523">
    <property type="entry name" value="SULFATASE_1"/>
    <property type="match status" value="1"/>
</dbReference>
<keyword evidence="3 5" id="KW-0378">Hydrolase</keyword>
<proteinExistence type="inferred from homology"/>
<dbReference type="PANTHER" id="PTHR45953">
    <property type="entry name" value="IDURONATE 2-SULFATASE"/>
    <property type="match status" value="1"/>
</dbReference>
<dbReference type="GO" id="GO:0005737">
    <property type="term" value="C:cytoplasm"/>
    <property type="evidence" value="ECO:0007669"/>
    <property type="project" value="TreeGrafter"/>
</dbReference>
<name>A0AAE2ZUK1_9HYPH</name>